<dbReference type="AlphaFoldDB" id="A0A077RWF4"/>
<name>A0A077RWF4_WHEAT</name>
<proteinExistence type="predicted"/>
<dbReference type="EMBL" id="HG670306">
    <property type="protein sequence ID" value="CDM81384.1"/>
    <property type="molecule type" value="Genomic_DNA"/>
</dbReference>
<dbReference type="HOGENOM" id="CLU_1743860_0_0_1"/>
<evidence type="ECO:0000256" key="1">
    <source>
        <dbReference type="SAM" id="MobiDB-lite"/>
    </source>
</evidence>
<evidence type="ECO:0000313" key="2">
    <source>
        <dbReference type="EMBL" id="CDM81384.1"/>
    </source>
</evidence>
<protein>
    <submittedName>
        <fullName evidence="2">Uncharacterized protein</fullName>
    </submittedName>
</protein>
<accession>A0A077RWF4</accession>
<sequence>MKAGKAGFEGPQEAQHRIHVTQASRTSRRVMMMGGSHRSAPPHPPHRRIRDMGRSWGSKSSVSRLRRTPILVTRWWQWHLAYHILMGGCSEGLGKHGAQWMEVISWEPRAFVYHNFLFGGLVMQHAKQQQGEGISEMSLLVVMDGCRWWW</sequence>
<gene>
    <name evidence="2" type="ORF">TRAES_3BF067800030CFD_c1</name>
</gene>
<reference evidence="2" key="1">
    <citation type="journal article" date="2014" name="Science">
        <title>Structural and functional partitioning of bread wheat chromosome 3B.</title>
        <authorList>
            <person name="Choulet F."/>
            <person name="Alberti A."/>
            <person name="Theil S."/>
            <person name="Glover N."/>
            <person name="Barbe V."/>
            <person name="Daron J."/>
            <person name="Pingault L."/>
            <person name="Sourdille P."/>
            <person name="Couloux A."/>
            <person name="Paux E."/>
            <person name="Leroy P."/>
            <person name="Mangenot S."/>
            <person name="Guilhot N."/>
            <person name="Le Gouis J."/>
            <person name="Balfourier F."/>
            <person name="Alaux M."/>
            <person name="Jamilloux V."/>
            <person name="Poulain J."/>
            <person name="Durand C."/>
            <person name="Bellec A."/>
            <person name="Gaspin C."/>
            <person name="Safar J."/>
            <person name="Dolezel J."/>
            <person name="Rogers J."/>
            <person name="Vandepoele K."/>
            <person name="Aury J.M."/>
            <person name="Mayer K."/>
            <person name="Berges H."/>
            <person name="Quesneville H."/>
            <person name="Wincker P."/>
            <person name="Feuillet C."/>
        </authorList>
    </citation>
    <scope>NUCLEOTIDE SEQUENCE</scope>
</reference>
<organism evidence="2">
    <name type="scientific">Triticum aestivum</name>
    <name type="common">Wheat</name>
    <dbReference type="NCBI Taxonomy" id="4565"/>
    <lineage>
        <taxon>Eukaryota</taxon>
        <taxon>Viridiplantae</taxon>
        <taxon>Streptophyta</taxon>
        <taxon>Embryophyta</taxon>
        <taxon>Tracheophyta</taxon>
        <taxon>Spermatophyta</taxon>
        <taxon>Magnoliopsida</taxon>
        <taxon>Liliopsida</taxon>
        <taxon>Poales</taxon>
        <taxon>Poaceae</taxon>
        <taxon>BOP clade</taxon>
        <taxon>Pooideae</taxon>
        <taxon>Triticodae</taxon>
        <taxon>Triticeae</taxon>
        <taxon>Triticinae</taxon>
        <taxon>Triticum</taxon>
    </lineage>
</organism>
<feature type="region of interest" description="Disordered" evidence="1">
    <location>
        <begin position="1"/>
        <end position="54"/>
    </location>
</feature>